<feature type="transmembrane region" description="Helical" evidence="1">
    <location>
        <begin position="37"/>
        <end position="56"/>
    </location>
</feature>
<sequence>STTLFALVAWIIDMALFAVMAKQLNDLGIRTAWGNATWLVLTAVVVLVVGFVIVAADHGMCVGPRKKGYEYLAQFKRTFT</sequence>
<evidence type="ECO:0000256" key="1">
    <source>
        <dbReference type="SAM" id="Phobius"/>
    </source>
</evidence>
<reference evidence="3 4" key="1">
    <citation type="submission" date="2024-05" db="EMBL/GenBank/DDBJ databases">
        <title>A draft genome resource for the thread blight pathogen Marasmius tenuissimus strain MS-2.</title>
        <authorList>
            <person name="Yulfo-Soto G.E."/>
            <person name="Baruah I.K."/>
            <person name="Amoako-Attah I."/>
            <person name="Bukari Y."/>
            <person name="Meinhardt L.W."/>
            <person name="Bailey B.A."/>
            <person name="Cohen S.P."/>
        </authorList>
    </citation>
    <scope>NUCLEOTIDE SEQUENCE [LARGE SCALE GENOMIC DNA]</scope>
    <source>
        <strain evidence="3 4">MS-2</strain>
    </source>
</reference>
<dbReference type="EMBL" id="JBBXMP010000004">
    <property type="protein sequence ID" value="KAL0071309.1"/>
    <property type="molecule type" value="Genomic_DNA"/>
</dbReference>
<comment type="caution">
    <text evidence="3">The sequence shown here is derived from an EMBL/GenBank/DDBJ whole genome shotgun (WGS) entry which is preliminary data.</text>
</comment>
<evidence type="ECO:0000313" key="4">
    <source>
        <dbReference type="Proteomes" id="UP001437256"/>
    </source>
</evidence>
<dbReference type="Proteomes" id="UP001437256">
    <property type="component" value="Unassembled WGS sequence"/>
</dbReference>
<protein>
    <submittedName>
        <fullName evidence="3">Uncharacterized protein</fullName>
    </submittedName>
</protein>
<organism evidence="3 4">
    <name type="scientific">Marasmius tenuissimus</name>
    <dbReference type="NCBI Taxonomy" id="585030"/>
    <lineage>
        <taxon>Eukaryota</taxon>
        <taxon>Fungi</taxon>
        <taxon>Dikarya</taxon>
        <taxon>Basidiomycota</taxon>
        <taxon>Agaricomycotina</taxon>
        <taxon>Agaricomycetes</taxon>
        <taxon>Agaricomycetidae</taxon>
        <taxon>Agaricales</taxon>
        <taxon>Marasmiineae</taxon>
        <taxon>Marasmiaceae</taxon>
        <taxon>Marasmius</taxon>
    </lineage>
</organism>
<proteinExistence type="predicted"/>
<gene>
    <name evidence="3" type="ORF">AAF712_001876</name>
</gene>
<evidence type="ECO:0000313" key="3">
    <source>
        <dbReference type="EMBL" id="KAL0071309.1"/>
    </source>
</evidence>
<keyword evidence="1" id="KW-1133">Transmembrane helix</keyword>
<keyword evidence="2" id="KW-0732">Signal</keyword>
<feature type="signal peptide" evidence="2">
    <location>
        <begin position="1"/>
        <end position="21"/>
    </location>
</feature>
<keyword evidence="1" id="KW-0812">Transmembrane</keyword>
<keyword evidence="1" id="KW-0472">Membrane</keyword>
<feature type="non-terminal residue" evidence="3">
    <location>
        <position position="1"/>
    </location>
</feature>
<feature type="chain" id="PRO_5047089947" evidence="2">
    <location>
        <begin position="22"/>
        <end position="80"/>
    </location>
</feature>
<accession>A0ABR3AD22</accession>
<keyword evidence="4" id="KW-1185">Reference proteome</keyword>
<evidence type="ECO:0000256" key="2">
    <source>
        <dbReference type="SAM" id="SignalP"/>
    </source>
</evidence>
<name>A0ABR3AD22_9AGAR</name>